<reference evidence="1 2" key="1">
    <citation type="submission" date="2013-12" db="EMBL/GenBank/DDBJ databases">
        <authorList>
            <person name="Stott M."/>
        </authorList>
    </citation>
    <scope>NUCLEOTIDE SEQUENCE [LARGE SCALE GENOMIC DNA]</scope>
    <source>
        <strain evidence="1 2">K22</strain>
    </source>
</reference>
<protein>
    <submittedName>
        <fullName evidence="1">Uncharacterized protein</fullName>
    </submittedName>
</protein>
<proteinExistence type="predicted"/>
<dbReference type="AlphaFoldDB" id="A0A0B6X2D1"/>
<dbReference type="EMBL" id="CBXV010000008">
    <property type="protein sequence ID" value="CDM66719.1"/>
    <property type="molecule type" value="Genomic_DNA"/>
</dbReference>
<reference evidence="1 2" key="2">
    <citation type="submission" date="2015-01" db="EMBL/GenBank/DDBJ databases">
        <title>Complete genome sequence of Pyrinomonas methylaliphatogenes type strain K22T.</title>
        <authorList>
            <person name="Lee K.C.Y."/>
            <person name="Power J.F."/>
            <person name="Dunfield P.F."/>
            <person name="Morgan X.C."/>
            <person name="Huttenhower C."/>
            <person name="Stott M.B."/>
        </authorList>
    </citation>
    <scope>NUCLEOTIDE SEQUENCE [LARGE SCALE GENOMIC DNA]</scope>
    <source>
        <strain evidence="1 2">K22</strain>
    </source>
</reference>
<gene>
    <name evidence="1" type="ORF">PYK22_02752</name>
</gene>
<dbReference type="Proteomes" id="UP000031518">
    <property type="component" value="Unassembled WGS sequence"/>
</dbReference>
<dbReference type="STRING" id="454194.PYK22_02752"/>
<organism evidence="1 2">
    <name type="scientific">Pyrinomonas methylaliphatogenes</name>
    <dbReference type="NCBI Taxonomy" id="454194"/>
    <lineage>
        <taxon>Bacteria</taxon>
        <taxon>Pseudomonadati</taxon>
        <taxon>Acidobacteriota</taxon>
        <taxon>Blastocatellia</taxon>
        <taxon>Blastocatellales</taxon>
        <taxon>Pyrinomonadaceae</taxon>
        <taxon>Pyrinomonas</taxon>
    </lineage>
</organism>
<evidence type="ECO:0000313" key="2">
    <source>
        <dbReference type="Proteomes" id="UP000031518"/>
    </source>
</evidence>
<accession>A0A0B6X2D1</accession>
<name>A0A0B6X2D1_9BACT</name>
<evidence type="ECO:0000313" key="1">
    <source>
        <dbReference type="EMBL" id="CDM66719.1"/>
    </source>
</evidence>
<sequence>MRPVRVSCNQKPRLRGGMRRLGRVFRDWAMAAKQANEIGLFFLSLR</sequence>
<keyword evidence="2" id="KW-1185">Reference proteome</keyword>